<evidence type="ECO:0000256" key="4">
    <source>
        <dbReference type="ARBA" id="ARBA00022833"/>
    </source>
</evidence>
<comment type="caution">
    <text evidence="9">The sequence shown here is derived from an EMBL/GenBank/DDBJ whole genome shotgun (WGS) entry which is preliminary data.</text>
</comment>
<evidence type="ECO:0000256" key="2">
    <source>
        <dbReference type="ARBA" id="ARBA00022723"/>
    </source>
</evidence>
<keyword evidence="2" id="KW-0479">Metal-binding</keyword>
<dbReference type="PANTHER" id="PTHR21319">
    <property type="entry name" value="RING FINGER AND CHY ZINC FINGER DOMAIN-CONTAINING PROTEIN 1"/>
    <property type="match status" value="1"/>
</dbReference>
<feature type="domain" description="RING-type" evidence="6">
    <location>
        <begin position="316"/>
        <end position="358"/>
    </location>
</feature>
<dbReference type="InterPro" id="IPR037275">
    <property type="entry name" value="Znf_CTCHY_sf"/>
</dbReference>
<dbReference type="Gene3D" id="2.20.28.10">
    <property type="match status" value="1"/>
</dbReference>
<evidence type="ECO:0000256" key="1">
    <source>
        <dbReference type="ARBA" id="ARBA00022598"/>
    </source>
</evidence>
<dbReference type="SUPFAM" id="SSF161245">
    <property type="entry name" value="Zinc hairpin stack"/>
    <property type="match status" value="1"/>
</dbReference>
<evidence type="ECO:0000259" key="8">
    <source>
        <dbReference type="PROSITE" id="PS51270"/>
    </source>
</evidence>
<dbReference type="InterPro" id="IPR037274">
    <property type="entry name" value="Znf_CHY_sf"/>
</dbReference>
<keyword evidence="10" id="KW-1185">Reference proteome</keyword>
<dbReference type="PROSITE" id="PS51270">
    <property type="entry name" value="ZF_CTCHY"/>
    <property type="match status" value="1"/>
</dbReference>
<dbReference type="GO" id="GO:0006511">
    <property type="term" value="P:ubiquitin-dependent protein catabolic process"/>
    <property type="evidence" value="ECO:0007669"/>
    <property type="project" value="TreeGrafter"/>
</dbReference>
<dbReference type="GO" id="GO:0016567">
    <property type="term" value="P:protein ubiquitination"/>
    <property type="evidence" value="ECO:0007669"/>
    <property type="project" value="TreeGrafter"/>
</dbReference>
<dbReference type="PROSITE" id="PS50089">
    <property type="entry name" value="ZF_RING_2"/>
    <property type="match status" value="1"/>
</dbReference>
<dbReference type="Gene3D" id="3.30.40.10">
    <property type="entry name" value="Zinc/RING finger domain, C3HC4 (zinc finger)"/>
    <property type="match status" value="1"/>
</dbReference>
<dbReference type="InterPro" id="IPR008913">
    <property type="entry name" value="Znf_CHY"/>
</dbReference>
<dbReference type="InterPro" id="IPR039512">
    <property type="entry name" value="RCHY1_zinc-ribbon"/>
</dbReference>
<dbReference type="CDD" id="cd12108">
    <property type="entry name" value="Hr-like"/>
    <property type="match status" value="1"/>
</dbReference>
<dbReference type="PANTHER" id="PTHR21319:SF39">
    <property type="entry name" value="ZINC FINGER PROTEIN"/>
    <property type="match status" value="1"/>
</dbReference>
<dbReference type="Pfam" id="PF14599">
    <property type="entry name" value="zinc_ribbon_6"/>
    <property type="match status" value="1"/>
</dbReference>
<dbReference type="InterPro" id="IPR001841">
    <property type="entry name" value="Znf_RING"/>
</dbReference>
<gene>
    <name evidence="9" type="ORF">CTI12_AA126330</name>
</gene>
<dbReference type="EMBL" id="PKPP01000893">
    <property type="protein sequence ID" value="PWA87648.1"/>
    <property type="molecule type" value="Genomic_DNA"/>
</dbReference>
<dbReference type="Pfam" id="PF05495">
    <property type="entry name" value="zf-CHY"/>
    <property type="match status" value="1"/>
</dbReference>
<dbReference type="SMART" id="SM00184">
    <property type="entry name" value="RING"/>
    <property type="match status" value="1"/>
</dbReference>
<dbReference type="GO" id="GO:0006879">
    <property type="term" value="P:intracellular iron ion homeostasis"/>
    <property type="evidence" value="ECO:0007669"/>
    <property type="project" value="UniProtKB-ARBA"/>
</dbReference>
<accession>A0A2U1PPE4</accession>
<evidence type="ECO:0000256" key="3">
    <source>
        <dbReference type="ARBA" id="ARBA00022771"/>
    </source>
</evidence>
<dbReference type="InterPro" id="IPR017921">
    <property type="entry name" value="Znf_CTCHY"/>
</dbReference>
<dbReference type="Proteomes" id="UP000245207">
    <property type="component" value="Unassembled WGS sequence"/>
</dbReference>
<dbReference type="FunFam" id="3.30.40.10:FF:000208">
    <property type="entry name" value="Zinc finger protein-related isoform 1"/>
    <property type="match status" value="1"/>
</dbReference>
<dbReference type="CDD" id="cd16464">
    <property type="entry name" value="RING-H2_Pirh2-like"/>
    <property type="match status" value="1"/>
</dbReference>
<dbReference type="InterPro" id="IPR013083">
    <property type="entry name" value="Znf_RING/FYVE/PHD"/>
</dbReference>
<feature type="domain" description="CHY-type" evidence="7">
    <location>
        <begin position="180"/>
        <end position="249"/>
    </location>
</feature>
<dbReference type="PROSITE" id="PS51266">
    <property type="entry name" value="ZF_CHY"/>
    <property type="match status" value="1"/>
</dbReference>
<evidence type="ECO:0000313" key="9">
    <source>
        <dbReference type="EMBL" id="PWA87648.1"/>
    </source>
</evidence>
<reference evidence="9 10" key="1">
    <citation type="journal article" date="2018" name="Mol. Plant">
        <title>The genome of Artemisia annua provides insight into the evolution of Asteraceae family and artemisinin biosynthesis.</title>
        <authorList>
            <person name="Shen Q."/>
            <person name="Zhang L."/>
            <person name="Liao Z."/>
            <person name="Wang S."/>
            <person name="Yan T."/>
            <person name="Shi P."/>
            <person name="Liu M."/>
            <person name="Fu X."/>
            <person name="Pan Q."/>
            <person name="Wang Y."/>
            <person name="Lv Z."/>
            <person name="Lu X."/>
            <person name="Zhang F."/>
            <person name="Jiang W."/>
            <person name="Ma Y."/>
            <person name="Chen M."/>
            <person name="Hao X."/>
            <person name="Li L."/>
            <person name="Tang Y."/>
            <person name="Lv G."/>
            <person name="Zhou Y."/>
            <person name="Sun X."/>
            <person name="Brodelius P.E."/>
            <person name="Rose J.K.C."/>
            <person name="Tang K."/>
        </authorList>
    </citation>
    <scope>NUCLEOTIDE SEQUENCE [LARGE SCALE GENOMIC DNA]</scope>
    <source>
        <strain evidence="10">cv. Huhao1</strain>
        <tissue evidence="9">Leaf</tissue>
    </source>
</reference>
<evidence type="ECO:0000256" key="5">
    <source>
        <dbReference type="PROSITE-ProRule" id="PRU00601"/>
    </source>
</evidence>
<dbReference type="SUPFAM" id="SSF161219">
    <property type="entry name" value="CHY zinc finger-like"/>
    <property type="match status" value="1"/>
</dbReference>
<organism evidence="9 10">
    <name type="scientific">Artemisia annua</name>
    <name type="common">Sweet wormwood</name>
    <dbReference type="NCBI Taxonomy" id="35608"/>
    <lineage>
        <taxon>Eukaryota</taxon>
        <taxon>Viridiplantae</taxon>
        <taxon>Streptophyta</taxon>
        <taxon>Embryophyta</taxon>
        <taxon>Tracheophyta</taxon>
        <taxon>Spermatophyta</taxon>
        <taxon>Magnoliopsida</taxon>
        <taxon>eudicotyledons</taxon>
        <taxon>Gunneridae</taxon>
        <taxon>Pentapetalae</taxon>
        <taxon>asterids</taxon>
        <taxon>campanulids</taxon>
        <taxon>Asterales</taxon>
        <taxon>Asteraceae</taxon>
        <taxon>Asteroideae</taxon>
        <taxon>Anthemideae</taxon>
        <taxon>Artemisiinae</taxon>
        <taxon>Artemisia</taxon>
    </lineage>
</organism>
<keyword evidence="4" id="KW-0862">Zinc</keyword>
<dbReference type="GO" id="GO:0005634">
    <property type="term" value="C:nucleus"/>
    <property type="evidence" value="ECO:0007669"/>
    <property type="project" value="TreeGrafter"/>
</dbReference>
<dbReference type="Gene3D" id="1.20.120.520">
    <property type="entry name" value="nmb1532 protein domain like"/>
    <property type="match status" value="1"/>
</dbReference>
<dbReference type="STRING" id="35608.A0A2U1PPE4"/>
<feature type="domain" description="CTCHY-type" evidence="8">
    <location>
        <begin position="252"/>
        <end position="315"/>
    </location>
</feature>
<evidence type="ECO:0000259" key="6">
    <source>
        <dbReference type="PROSITE" id="PS50089"/>
    </source>
</evidence>
<proteinExistence type="predicted"/>
<keyword evidence="3 5" id="KW-0863">Zinc-finger</keyword>
<dbReference type="GO" id="GO:0008270">
    <property type="term" value="F:zinc ion binding"/>
    <property type="evidence" value="ECO:0007669"/>
    <property type="project" value="UniProtKB-KW"/>
</dbReference>
<protein>
    <submittedName>
        <fullName evidence="9">Zinc ion binding protein</fullName>
    </submittedName>
</protein>
<dbReference type="OrthoDB" id="411372at2759"/>
<dbReference type="GO" id="GO:0061630">
    <property type="term" value="F:ubiquitin protein ligase activity"/>
    <property type="evidence" value="ECO:0007669"/>
    <property type="project" value="TreeGrafter"/>
</dbReference>
<sequence length="422" mass="48469">MSEFELTIIPGDRLRESPILLLLHFHNALREELGDLRRSAAEALDSRTYGPDLIQELRRRFEFLKLVNRYHSVAEDEVIFRALDAHVKNVVSAPASANTWPKKKNSEFEKSNKDSVLALSQEELEAIILQVNGDDDLEPQQKAMITQNLMMSRWINTQKKLDPDVDEQGVPGIYPSYRDSHKLVFGCEHYKRNCKLVAACCNKLYTCRYCHDDNTDHVMDRKATTMMMCMKCLIIQPIGPTCSTVSCNNLSMARYYCRICKLFDDERKIYHCPFCNLCRVGKGLGMDYFHCMNCNACMAKALKVHICREKCLEDNCPICHEYIFTSSNPVKALPCGHVMHSSCFQEYTCSNYTCPICSKSLGDMQAYFGMLDAMLAEEKIPEEYAGRTQDILCNDCEKRGTSSFHWLYRKCPHCGSYNTRLI</sequence>
<dbReference type="GO" id="GO:0016874">
    <property type="term" value="F:ligase activity"/>
    <property type="evidence" value="ECO:0007669"/>
    <property type="project" value="UniProtKB-KW"/>
</dbReference>
<evidence type="ECO:0000259" key="7">
    <source>
        <dbReference type="PROSITE" id="PS51266"/>
    </source>
</evidence>
<dbReference type="AlphaFoldDB" id="A0A2U1PPE4"/>
<keyword evidence="1" id="KW-0436">Ligase</keyword>
<name>A0A2U1PPE4_ARTAN</name>
<dbReference type="Pfam" id="PF13639">
    <property type="entry name" value="zf-RING_2"/>
    <property type="match status" value="1"/>
</dbReference>
<evidence type="ECO:0000313" key="10">
    <source>
        <dbReference type="Proteomes" id="UP000245207"/>
    </source>
</evidence>
<dbReference type="SUPFAM" id="SSF57850">
    <property type="entry name" value="RING/U-box"/>
    <property type="match status" value="1"/>
</dbReference>